<accession>A0AAC9U3V3</accession>
<dbReference type="InterPro" id="IPR015032">
    <property type="entry name" value="ThsB__TIR-like_domain"/>
</dbReference>
<protein>
    <recommendedName>
        <fullName evidence="1">Thoeris protein ThsB TIR-like domain-containing protein</fullName>
    </recommendedName>
</protein>
<name>A0AAC9U3V3_9GAMM</name>
<dbReference type="RefSeq" id="WP_088905660.1">
    <property type="nucleotide sequence ID" value="NZ_CP022272.1"/>
</dbReference>
<dbReference type="KEGG" id="smav:CFF01_17715"/>
<dbReference type="SUPFAM" id="SSF52200">
    <property type="entry name" value="Toll/Interleukin receptor TIR domain"/>
    <property type="match status" value="1"/>
</dbReference>
<dbReference type="EMBL" id="CP022272">
    <property type="protein sequence ID" value="ASJ98277.1"/>
    <property type="molecule type" value="Genomic_DNA"/>
</dbReference>
<gene>
    <name evidence="2" type="ORF">CFF01_17715</name>
</gene>
<dbReference type="Gene3D" id="3.40.50.11200">
    <property type="match status" value="1"/>
</dbReference>
<evidence type="ECO:0000259" key="1">
    <source>
        <dbReference type="Pfam" id="PF08937"/>
    </source>
</evidence>
<dbReference type="Proteomes" id="UP000198233">
    <property type="component" value="Chromosome"/>
</dbReference>
<reference evidence="2 3" key="1">
    <citation type="submission" date="2017-06" db="EMBL/GenBank/DDBJ databases">
        <title>Complete genome sequence of Shewanella marisflavi EP1 associated with anaerobic 2,4-dinitrotoluene reduction and salt tolerance.</title>
        <authorList>
            <person name="Huang J."/>
        </authorList>
    </citation>
    <scope>NUCLEOTIDE SEQUENCE [LARGE SCALE GENOMIC DNA]</scope>
    <source>
        <strain evidence="2 3">EP1</strain>
    </source>
</reference>
<dbReference type="Pfam" id="PF08937">
    <property type="entry name" value="ThsB_TIR"/>
    <property type="match status" value="1"/>
</dbReference>
<dbReference type="AlphaFoldDB" id="A0AAC9U3V3"/>
<dbReference type="InterPro" id="IPR035897">
    <property type="entry name" value="Toll_tir_struct_dom_sf"/>
</dbReference>
<proteinExistence type="predicted"/>
<organism evidence="2 3">
    <name type="scientific">Shewanella marisflavi</name>
    <dbReference type="NCBI Taxonomy" id="260364"/>
    <lineage>
        <taxon>Bacteria</taxon>
        <taxon>Pseudomonadati</taxon>
        <taxon>Pseudomonadota</taxon>
        <taxon>Gammaproteobacteria</taxon>
        <taxon>Alteromonadales</taxon>
        <taxon>Shewanellaceae</taxon>
        <taxon>Shewanella</taxon>
    </lineage>
</organism>
<feature type="domain" description="Thoeris protein ThsB TIR-like" evidence="1">
    <location>
        <begin position="41"/>
        <end position="91"/>
    </location>
</feature>
<evidence type="ECO:0000313" key="2">
    <source>
        <dbReference type="EMBL" id="ASJ98277.1"/>
    </source>
</evidence>
<evidence type="ECO:0000313" key="3">
    <source>
        <dbReference type="Proteomes" id="UP000198233"/>
    </source>
</evidence>
<sequence length="126" mass="14507">MSIFVSYTTRDSYVNRNTLKMVSGVLSNYGPHYIDLLHNDAPEKQRHVEEMLSHAQLMILIRSRSIEKSEWVQWELSEAKKIGIPIIEVQASINQKETISNLKYKLASELKKLERRSSKDAQTCAA</sequence>